<dbReference type="EMBL" id="QNBC01000004">
    <property type="protein sequence ID" value="RKX68050.1"/>
    <property type="molecule type" value="Genomic_DNA"/>
</dbReference>
<dbReference type="Gene3D" id="3.30.160.100">
    <property type="entry name" value="Ribosome hibernation promotion factor-like"/>
    <property type="match status" value="1"/>
</dbReference>
<dbReference type="NCBIfam" id="TIGR00741">
    <property type="entry name" value="yfiA"/>
    <property type="match status" value="1"/>
</dbReference>
<organism evidence="1 2">
    <name type="scientific">candidate division TA06 bacterium</name>
    <dbReference type="NCBI Taxonomy" id="2250710"/>
    <lineage>
        <taxon>Bacteria</taxon>
        <taxon>Bacteria division TA06</taxon>
    </lineage>
</organism>
<comment type="caution">
    <text evidence="1">The sequence shown here is derived from an EMBL/GenBank/DDBJ whole genome shotgun (WGS) entry which is preliminary data.</text>
</comment>
<proteinExistence type="predicted"/>
<gene>
    <name evidence="1" type="primary">raiA</name>
    <name evidence="1" type="ORF">DRP44_00650</name>
</gene>
<dbReference type="AlphaFoldDB" id="A0A660SDH6"/>
<dbReference type="InterPro" id="IPR036567">
    <property type="entry name" value="RHF-like"/>
</dbReference>
<sequence length="101" mass="12230">MKNKMELTARHFDLTDNIRDFVEKKVNKLDNHKDYIINMRMILDQEKNRNHVEFMVKTKDTTFSSKDEGYDLYMAIDNVVDKMLIQLKKRLDQFESKKKVK</sequence>
<protein>
    <submittedName>
        <fullName evidence="1">Ribosome-associated translation inhibitor RaiA</fullName>
    </submittedName>
</protein>
<evidence type="ECO:0000313" key="2">
    <source>
        <dbReference type="Proteomes" id="UP000282321"/>
    </source>
</evidence>
<dbReference type="InterPro" id="IPR003489">
    <property type="entry name" value="RHF/RaiA"/>
</dbReference>
<dbReference type="CDD" id="cd00552">
    <property type="entry name" value="RaiA"/>
    <property type="match status" value="1"/>
</dbReference>
<name>A0A660SDH6_UNCT6</name>
<accession>A0A660SDH6</accession>
<reference evidence="1 2" key="1">
    <citation type="submission" date="2018-06" db="EMBL/GenBank/DDBJ databases">
        <title>Extensive metabolic versatility and redundancy in microbially diverse, dynamic hydrothermal sediments.</title>
        <authorList>
            <person name="Dombrowski N."/>
            <person name="Teske A."/>
            <person name="Baker B.J."/>
        </authorList>
    </citation>
    <scope>NUCLEOTIDE SEQUENCE [LARGE SCALE GENOMIC DNA]</scope>
    <source>
        <strain evidence="1">B35_G9</strain>
    </source>
</reference>
<dbReference type="SUPFAM" id="SSF69754">
    <property type="entry name" value="Ribosome binding protein Y (YfiA homologue)"/>
    <property type="match status" value="1"/>
</dbReference>
<evidence type="ECO:0000313" key="1">
    <source>
        <dbReference type="EMBL" id="RKX68050.1"/>
    </source>
</evidence>
<dbReference type="Pfam" id="PF02482">
    <property type="entry name" value="Ribosomal_S30AE"/>
    <property type="match status" value="1"/>
</dbReference>
<dbReference type="Proteomes" id="UP000282321">
    <property type="component" value="Unassembled WGS sequence"/>
</dbReference>